<organism evidence="5 6">
    <name type="scientific">Spirochaeta africana (strain ATCC 700263 / DSM 8902 / Z-7692)</name>
    <dbReference type="NCBI Taxonomy" id="889378"/>
    <lineage>
        <taxon>Bacteria</taxon>
        <taxon>Pseudomonadati</taxon>
        <taxon>Spirochaetota</taxon>
        <taxon>Spirochaetia</taxon>
        <taxon>Spirochaetales</taxon>
        <taxon>Spirochaetaceae</taxon>
        <taxon>Spirochaeta</taxon>
    </lineage>
</organism>
<feature type="signal peptide" evidence="3">
    <location>
        <begin position="1"/>
        <end position="25"/>
    </location>
</feature>
<gene>
    <name evidence="5" type="ordered locus">Spiaf_1741</name>
</gene>
<sequence>MKCKLILLLATAVSLSVLPPRPAAAEGILFGVVPGDRMTMTTRSNVRIHLNGNYLGFRYGEERIILDEGAIQLDTSRLGPGQTYRGTAFVLSNTVRDQRQAARSLDDIVPVELHIGYDGTFTLDDRDPVIAVRSIPSFPDRELVPGDTWEAYGQVVVDPFQDGVPTTVPVLIAYRFDGFDSYLGEPAAVISAQYALRYRQGQDRRGDPELQTIQGRHILQIFMSADGSRPLFIRDTLQDQFLYRDGTRVEMSGFRLTFFDTPRSRTAGELRERLTVRPQIREQLPPPIADPPAPGLPSERPDSERSDPPGIAEAVDPGTARPGDPADDPTAAQEQITIEQTDLGLRLSLPSIRFVADQAVVLPAERDRLSSLAEALQEGLTLNPDASFMIVGHTADIGLAENQQRLSEERASAIVAEMVQRGLPADRFLYQGRGGREPIADNDTPVGRALNRRVEVYIIE</sequence>
<dbReference type="Pfam" id="PF00691">
    <property type="entry name" value="OmpA"/>
    <property type="match status" value="1"/>
</dbReference>
<dbReference type="PATRIC" id="fig|889378.3.peg.1728"/>
<dbReference type="HOGENOM" id="CLU_045523_1_0_12"/>
<evidence type="ECO:0000313" key="6">
    <source>
        <dbReference type="Proteomes" id="UP000007383"/>
    </source>
</evidence>
<dbReference type="eggNOG" id="COG2885">
    <property type="taxonomic scope" value="Bacteria"/>
</dbReference>
<dbReference type="KEGG" id="sfc:Spiaf_1741"/>
<dbReference type="CDD" id="cd07185">
    <property type="entry name" value="OmpA_C-like"/>
    <property type="match status" value="1"/>
</dbReference>
<dbReference type="RefSeq" id="WP_014455781.1">
    <property type="nucleotide sequence ID" value="NC_017098.1"/>
</dbReference>
<dbReference type="InterPro" id="IPR050330">
    <property type="entry name" value="Bact_OuterMem_StrucFunc"/>
</dbReference>
<evidence type="ECO:0000313" key="5">
    <source>
        <dbReference type="EMBL" id="AFG37798.1"/>
    </source>
</evidence>
<evidence type="ECO:0000259" key="4">
    <source>
        <dbReference type="PROSITE" id="PS51123"/>
    </source>
</evidence>
<dbReference type="InterPro" id="IPR006665">
    <property type="entry name" value="OmpA-like"/>
</dbReference>
<dbReference type="OrthoDB" id="9805566at2"/>
<feature type="domain" description="OmpA-like" evidence="4">
    <location>
        <begin position="341"/>
        <end position="460"/>
    </location>
</feature>
<feature type="compositionally biased region" description="Pro residues" evidence="2">
    <location>
        <begin position="284"/>
        <end position="295"/>
    </location>
</feature>
<keyword evidence="3" id="KW-0732">Signal</keyword>
<dbReference type="AlphaFoldDB" id="H9UJV5"/>
<dbReference type="Proteomes" id="UP000007383">
    <property type="component" value="Chromosome"/>
</dbReference>
<keyword evidence="1" id="KW-0472">Membrane</keyword>
<proteinExistence type="predicted"/>
<reference evidence="6" key="1">
    <citation type="journal article" date="2013" name="Stand. Genomic Sci.">
        <title>Complete genome sequence of the halophilic bacterium Spirochaeta africana type strain (Z-7692(T)) from the alkaline Lake Magadi in the East African Rift.</title>
        <authorList>
            <person name="Liolos K."/>
            <person name="Abt B."/>
            <person name="Scheuner C."/>
            <person name="Teshima H."/>
            <person name="Held B."/>
            <person name="Lapidus A."/>
            <person name="Nolan M."/>
            <person name="Lucas S."/>
            <person name="Deshpande S."/>
            <person name="Cheng J.F."/>
            <person name="Tapia R."/>
            <person name="Goodwin L.A."/>
            <person name="Pitluck S."/>
            <person name="Pagani I."/>
            <person name="Ivanova N."/>
            <person name="Mavromatis K."/>
            <person name="Mikhailova N."/>
            <person name="Huntemann M."/>
            <person name="Pati A."/>
            <person name="Chen A."/>
            <person name="Palaniappan K."/>
            <person name="Land M."/>
            <person name="Rohde M."/>
            <person name="Tindall B.J."/>
            <person name="Detter J.C."/>
            <person name="Goker M."/>
            <person name="Bristow J."/>
            <person name="Eisen J.A."/>
            <person name="Markowitz V."/>
            <person name="Hugenholtz P."/>
            <person name="Woyke T."/>
            <person name="Klenk H.P."/>
            <person name="Kyrpides N.C."/>
        </authorList>
    </citation>
    <scope>NUCLEOTIDE SEQUENCE</scope>
    <source>
        <strain evidence="6">ATCC 700263 / DSM 8902 / Z-7692</strain>
    </source>
</reference>
<dbReference type="PROSITE" id="PS51123">
    <property type="entry name" value="OMPA_2"/>
    <property type="match status" value="1"/>
</dbReference>
<feature type="region of interest" description="Disordered" evidence="2">
    <location>
        <begin position="269"/>
        <end position="332"/>
    </location>
</feature>
<evidence type="ECO:0000256" key="1">
    <source>
        <dbReference type="PROSITE-ProRule" id="PRU00473"/>
    </source>
</evidence>
<protein>
    <submittedName>
        <fullName evidence="5">Outer membrane protein/peptidoglycan-associated (Lipo)protein</fullName>
    </submittedName>
</protein>
<evidence type="ECO:0000256" key="3">
    <source>
        <dbReference type="SAM" id="SignalP"/>
    </source>
</evidence>
<dbReference type="SUPFAM" id="SSF103088">
    <property type="entry name" value="OmpA-like"/>
    <property type="match status" value="1"/>
</dbReference>
<dbReference type="PANTHER" id="PTHR30329">
    <property type="entry name" value="STATOR ELEMENT OF FLAGELLAR MOTOR COMPLEX"/>
    <property type="match status" value="1"/>
</dbReference>
<evidence type="ECO:0000256" key="2">
    <source>
        <dbReference type="SAM" id="MobiDB-lite"/>
    </source>
</evidence>
<dbReference type="PANTHER" id="PTHR30329:SF21">
    <property type="entry name" value="LIPOPROTEIN YIAD-RELATED"/>
    <property type="match status" value="1"/>
</dbReference>
<dbReference type="Gene3D" id="3.30.1330.60">
    <property type="entry name" value="OmpA-like domain"/>
    <property type="match status" value="1"/>
</dbReference>
<dbReference type="InterPro" id="IPR036737">
    <property type="entry name" value="OmpA-like_sf"/>
</dbReference>
<accession>H9UJV5</accession>
<dbReference type="EMBL" id="CP003282">
    <property type="protein sequence ID" value="AFG37798.1"/>
    <property type="molecule type" value="Genomic_DNA"/>
</dbReference>
<name>H9UJV5_SPIAZ</name>
<dbReference type="STRING" id="889378.Spiaf_1741"/>
<keyword evidence="6" id="KW-1185">Reference proteome</keyword>
<dbReference type="GO" id="GO:0016020">
    <property type="term" value="C:membrane"/>
    <property type="evidence" value="ECO:0007669"/>
    <property type="project" value="UniProtKB-UniRule"/>
</dbReference>
<feature type="chain" id="PRO_5003623623" evidence="3">
    <location>
        <begin position="26"/>
        <end position="460"/>
    </location>
</feature>